<dbReference type="Proteomes" id="UP001596380">
    <property type="component" value="Unassembled WGS sequence"/>
</dbReference>
<feature type="compositionally biased region" description="Low complexity" evidence="1">
    <location>
        <begin position="85"/>
        <end position="95"/>
    </location>
</feature>
<sequence>MRKLITHVHVADDVGQVHVFGPGDTVPTWATKKITNPDVWDTPPDTERADGPGASPAGGTLEDPRGGQGPDDSGDPGDSGGPGGVAVPPMTGAGSSREAWAAYAAAHGVAVPDDARRDAIVAALRDAGVPVTPEA</sequence>
<comment type="caution">
    <text evidence="2">The sequence shown here is derived from an EMBL/GenBank/DDBJ whole genome shotgun (WGS) entry which is preliminary data.</text>
</comment>
<organism evidence="2 3">
    <name type="scientific">Actinomadura yumaensis</name>
    <dbReference type="NCBI Taxonomy" id="111807"/>
    <lineage>
        <taxon>Bacteria</taxon>
        <taxon>Bacillati</taxon>
        <taxon>Actinomycetota</taxon>
        <taxon>Actinomycetes</taxon>
        <taxon>Streptosporangiales</taxon>
        <taxon>Thermomonosporaceae</taxon>
        <taxon>Actinomadura</taxon>
    </lineage>
</organism>
<keyword evidence="3" id="KW-1185">Reference proteome</keyword>
<evidence type="ECO:0000256" key="1">
    <source>
        <dbReference type="SAM" id="MobiDB-lite"/>
    </source>
</evidence>
<gene>
    <name evidence="2" type="ORF">ACFQKB_36440</name>
</gene>
<name>A0ABW2CW91_9ACTN</name>
<proteinExistence type="predicted"/>
<accession>A0ABW2CW91</accession>
<dbReference type="RefSeq" id="WP_378047758.1">
    <property type="nucleotide sequence ID" value="NZ_JBHSXE010000001.1"/>
</dbReference>
<evidence type="ECO:0008006" key="4">
    <source>
        <dbReference type="Google" id="ProtNLM"/>
    </source>
</evidence>
<reference evidence="3" key="1">
    <citation type="journal article" date="2019" name="Int. J. Syst. Evol. Microbiol.">
        <title>The Global Catalogue of Microorganisms (GCM) 10K type strain sequencing project: providing services to taxonomists for standard genome sequencing and annotation.</title>
        <authorList>
            <consortium name="The Broad Institute Genomics Platform"/>
            <consortium name="The Broad Institute Genome Sequencing Center for Infectious Disease"/>
            <person name="Wu L."/>
            <person name="Ma J."/>
        </authorList>
    </citation>
    <scope>NUCLEOTIDE SEQUENCE [LARGE SCALE GENOMIC DNA]</scope>
    <source>
        <strain evidence="3">JCM 3369</strain>
    </source>
</reference>
<feature type="region of interest" description="Disordered" evidence="1">
    <location>
        <begin position="22"/>
        <end position="95"/>
    </location>
</feature>
<evidence type="ECO:0000313" key="2">
    <source>
        <dbReference type="EMBL" id="MFC6885295.1"/>
    </source>
</evidence>
<dbReference type="EMBL" id="JBHSXS010000036">
    <property type="protein sequence ID" value="MFC6885295.1"/>
    <property type="molecule type" value="Genomic_DNA"/>
</dbReference>
<evidence type="ECO:0000313" key="3">
    <source>
        <dbReference type="Proteomes" id="UP001596380"/>
    </source>
</evidence>
<protein>
    <recommendedName>
        <fullName evidence="4">Lsr2 protein</fullName>
    </recommendedName>
</protein>